<keyword evidence="2" id="KW-0285">Flavoprotein</keyword>
<evidence type="ECO:0000256" key="2">
    <source>
        <dbReference type="ARBA" id="ARBA00022630"/>
    </source>
</evidence>
<dbReference type="GO" id="GO:0070224">
    <property type="term" value="F:sulfide:quinone oxidoreductase activity"/>
    <property type="evidence" value="ECO:0007669"/>
    <property type="project" value="TreeGrafter"/>
</dbReference>
<keyword evidence="3" id="KW-0874">Quinone</keyword>
<evidence type="ECO:0000256" key="3">
    <source>
        <dbReference type="ARBA" id="ARBA00022719"/>
    </source>
</evidence>
<dbReference type="OrthoDB" id="9805710at2"/>
<gene>
    <name evidence="8" type="ORF">Rain11_2135</name>
</gene>
<keyword evidence="6" id="KW-0560">Oxidoreductase</keyword>
<evidence type="ECO:0000256" key="5">
    <source>
        <dbReference type="ARBA" id="ARBA00022946"/>
    </source>
</evidence>
<evidence type="ECO:0000313" key="8">
    <source>
        <dbReference type="EMBL" id="PKQ67208.1"/>
    </source>
</evidence>
<comment type="caution">
    <text evidence="8">The sequence shown here is derived from an EMBL/GenBank/DDBJ whole genome shotgun (WGS) entry which is preliminary data.</text>
</comment>
<protein>
    <recommendedName>
        <fullName evidence="7">FAD/NAD(P)-binding domain-containing protein</fullName>
    </recommendedName>
</protein>
<keyword evidence="9" id="KW-1185">Reference proteome</keyword>
<keyword evidence="5" id="KW-0809">Transit peptide</keyword>
<dbReference type="InterPro" id="IPR023753">
    <property type="entry name" value="FAD/NAD-binding_dom"/>
</dbReference>
<dbReference type="EMBL" id="NKXO01000037">
    <property type="protein sequence ID" value="PKQ67208.1"/>
    <property type="molecule type" value="Genomic_DNA"/>
</dbReference>
<name>A0A2N3IAB9_9BACT</name>
<keyword evidence="4" id="KW-0274">FAD</keyword>
<dbReference type="GO" id="GO:0048038">
    <property type="term" value="F:quinone binding"/>
    <property type="evidence" value="ECO:0007669"/>
    <property type="project" value="UniProtKB-KW"/>
</dbReference>
<sequence>MAKHHQIIVVGGGNAGISVSAQLLRKNGNLDIAIIEPSDKHYYQPAWTLVGGGDFDILKTVRPMESVMPPKAKWIKERCASFQPEENQITLANGEKLTYDFLIVAAGIQLDWDKVKGLKETLGKNGVCSNYSFETAPYTFECIKNLKQGKAIFHNPHTPVKCGGAPHKIMYLAADYFRKHGVLDKIDIQYWSGAAKLFAVPKYEKTLLEVVKRGNIKLNFMQKLEEIDANNKRARFVGIGENNKDQETWVEYDIIHVTPPQSAPDFIKTSSLANAGGWVDVNVNTLQHSKYKNIFSLGDSSGLPTSKTGAAIRKQAPILVANLFSAMEGKPLVASYNGYTSCPLVTGYGKLVLAEFDYNQQPQETFPFDQSKERWSMYQLKRHVLPWLYWNKILKGTA</sequence>
<dbReference type="PANTHER" id="PTHR10632:SF2">
    <property type="entry name" value="SULFIDE:QUINONE OXIDOREDUCTASE, MITOCHONDRIAL"/>
    <property type="match status" value="1"/>
</dbReference>
<evidence type="ECO:0000256" key="1">
    <source>
        <dbReference type="ARBA" id="ARBA00001974"/>
    </source>
</evidence>
<evidence type="ECO:0000313" key="9">
    <source>
        <dbReference type="Proteomes" id="UP000233387"/>
    </source>
</evidence>
<accession>A0A2N3IAB9</accession>
<dbReference type="AlphaFoldDB" id="A0A2N3IAB9"/>
<dbReference type="GO" id="GO:0070221">
    <property type="term" value="P:sulfide oxidation, using sulfide:quinone oxidoreductase"/>
    <property type="evidence" value="ECO:0007669"/>
    <property type="project" value="TreeGrafter"/>
</dbReference>
<evidence type="ECO:0000256" key="4">
    <source>
        <dbReference type="ARBA" id="ARBA00022827"/>
    </source>
</evidence>
<feature type="domain" description="FAD/NAD(P)-binding" evidence="7">
    <location>
        <begin position="6"/>
        <end position="123"/>
    </location>
</feature>
<dbReference type="Pfam" id="PF07992">
    <property type="entry name" value="Pyr_redox_2"/>
    <property type="match status" value="1"/>
</dbReference>
<dbReference type="GO" id="GO:0071949">
    <property type="term" value="F:FAD binding"/>
    <property type="evidence" value="ECO:0007669"/>
    <property type="project" value="TreeGrafter"/>
</dbReference>
<dbReference type="InterPro" id="IPR036188">
    <property type="entry name" value="FAD/NAD-bd_sf"/>
</dbReference>
<organism evidence="8 9">
    <name type="scientific">Raineya orbicola</name>
    <dbReference type="NCBI Taxonomy" id="2016530"/>
    <lineage>
        <taxon>Bacteria</taxon>
        <taxon>Pseudomonadati</taxon>
        <taxon>Bacteroidota</taxon>
        <taxon>Cytophagia</taxon>
        <taxon>Cytophagales</taxon>
        <taxon>Raineyaceae</taxon>
        <taxon>Raineya</taxon>
    </lineage>
</organism>
<dbReference type="SUPFAM" id="SSF51905">
    <property type="entry name" value="FAD/NAD(P)-binding domain"/>
    <property type="match status" value="2"/>
</dbReference>
<dbReference type="InterPro" id="IPR015904">
    <property type="entry name" value="Sulphide_quinone_reductase"/>
</dbReference>
<comment type="cofactor">
    <cofactor evidence="1">
        <name>FAD</name>
        <dbReference type="ChEBI" id="CHEBI:57692"/>
    </cofactor>
</comment>
<evidence type="ECO:0000259" key="7">
    <source>
        <dbReference type="Pfam" id="PF07992"/>
    </source>
</evidence>
<dbReference type="Gene3D" id="3.50.50.60">
    <property type="entry name" value="FAD/NAD(P)-binding domain"/>
    <property type="match status" value="2"/>
</dbReference>
<reference evidence="8 9" key="1">
    <citation type="submission" date="2017-06" db="EMBL/GenBank/DDBJ databases">
        <title>Raineya orbicola gen. nov., sp. nov. a slightly thermophilic bacterium of the phylum Bacteroidetes and the description of Raineyaceae fam. nov.</title>
        <authorList>
            <person name="Albuquerque L."/>
            <person name="Polonia A.R.M."/>
            <person name="Barroso C."/>
            <person name="Froufe H.J.C."/>
            <person name="Lage O."/>
            <person name="Lobo-Da-Cunha A."/>
            <person name="Egas C."/>
            <person name="Da Costa M.S."/>
        </authorList>
    </citation>
    <scope>NUCLEOTIDE SEQUENCE [LARGE SCALE GENOMIC DNA]</scope>
    <source>
        <strain evidence="8 9">SPSPC-11</strain>
    </source>
</reference>
<proteinExistence type="predicted"/>
<evidence type="ECO:0000256" key="6">
    <source>
        <dbReference type="ARBA" id="ARBA00023002"/>
    </source>
</evidence>
<dbReference type="PANTHER" id="PTHR10632">
    <property type="entry name" value="SULFIDE:QUINONE OXIDOREDUCTASE"/>
    <property type="match status" value="1"/>
</dbReference>
<dbReference type="Proteomes" id="UP000233387">
    <property type="component" value="Unassembled WGS sequence"/>
</dbReference>
<dbReference type="FunFam" id="3.50.50.60:FF:000034">
    <property type="entry name" value="sulfide:quinone oxidoreductase, mitochondrial"/>
    <property type="match status" value="1"/>
</dbReference>
<dbReference type="RefSeq" id="WP_101359401.1">
    <property type="nucleotide sequence ID" value="NZ_NKXO01000037.1"/>
</dbReference>